<dbReference type="Proteomes" id="UP000735302">
    <property type="component" value="Unassembled WGS sequence"/>
</dbReference>
<proteinExistence type="predicted"/>
<feature type="non-terminal residue" evidence="2">
    <location>
        <position position="80"/>
    </location>
</feature>
<dbReference type="AlphaFoldDB" id="A0AAV3XYF8"/>
<evidence type="ECO:0000313" key="2">
    <source>
        <dbReference type="EMBL" id="GFN74871.1"/>
    </source>
</evidence>
<evidence type="ECO:0000313" key="3">
    <source>
        <dbReference type="Proteomes" id="UP000735302"/>
    </source>
</evidence>
<name>A0AAV3XYF8_9GAST</name>
<feature type="chain" id="PRO_5043674427" evidence="1">
    <location>
        <begin position="20"/>
        <end position="80"/>
    </location>
</feature>
<keyword evidence="1" id="KW-0732">Signal</keyword>
<comment type="caution">
    <text evidence="2">The sequence shown here is derived from an EMBL/GenBank/DDBJ whole genome shotgun (WGS) entry which is preliminary data.</text>
</comment>
<gene>
    <name evidence="2" type="ORF">PoB_000137700</name>
</gene>
<reference evidence="2 3" key="1">
    <citation type="journal article" date="2021" name="Elife">
        <title>Chloroplast acquisition without the gene transfer in kleptoplastic sea slugs, Plakobranchus ocellatus.</title>
        <authorList>
            <person name="Maeda T."/>
            <person name="Takahashi S."/>
            <person name="Yoshida T."/>
            <person name="Shimamura S."/>
            <person name="Takaki Y."/>
            <person name="Nagai Y."/>
            <person name="Toyoda A."/>
            <person name="Suzuki Y."/>
            <person name="Arimoto A."/>
            <person name="Ishii H."/>
            <person name="Satoh N."/>
            <person name="Nishiyama T."/>
            <person name="Hasebe M."/>
            <person name="Maruyama T."/>
            <person name="Minagawa J."/>
            <person name="Obokata J."/>
            <person name="Shigenobu S."/>
        </authorList>
    </citation>
    <scope>NUCLEOTIDE SEQUENCE [LARGE SCALE GENOMIC DNA]</scope>
</reference>
<organism evidence="2 3">
    <name type="scientific">Plakobranchus ocellatus</name>
    <dbReference type="NCBI Taxonomy" id="259542"/>
    <lineage>
        <taxon>Eukaryota</taxon>
        <taxon>Metazoa</taxon>
        <taxon>Spiralia</taxon>
        <taxon>Lophotrochozoa</taxon>
        <taxon>Mollusca</taxon>
        <taxon>Gastropoda</taxon>
        <taxon>Heterobranchia</taxon>
        <taxon>Euthyneura</taxon>
        <taxon>Panpulmonata</taxon>
        <taxon>Sacoglossa</taxon>
        <taxon>Placobranchoidea</taxon>
        <taxon>Plakobranchidae</taxon>
        <taxon>Plakobranchus</taxon>
    </lineage>
</organism>
<protein>
    <submittedName>
        <fullName evidence="2">Uncharacterized protein</fullName>
    </submittedName>
</protein>
<feature type="signal peptide" evidence="1">
    <location>
        <begin position="1"/>
        <end position="19"/>
    </location>
</feature>
<accession>A0AAV3XYF8</accession>
<evidence type="ECO:0000256" key="1">
    <source>
        <dbReference type="SAM" id="SignalP"/>
    </source>
</evidence>
<dbReference type="EMBL" id="BLXT01000172">
    <property type="protein sequence ID" value="GFN74871.1"/>
    <property type="molecule type" value="Genomic_DNA"/>
</dbReference>
<keyword evidence="3" id="KW-1185">Reference proteome</keyword>
<sequence>MSVAIVSFLVILQVAVSAACTPPVGAILWDTNPEQIVHDVIWSYSNTTYTPCEDSEGCNSTDDSSPVQLRPVEMQVGSIL</sequence>